<sequence>MKILEKKDYYKAMRPLSDVKINTLFAEAVIEQRVPGVIYVDDLLEPTTFYVVHSYGMSLLFGESDNKRFSQGLFEYITNKGLVRHKPEWLQVDPASGWNDIIESFVDSQPSIMRNTRVNFSFNYENFKTTRQEDPNLNYDIVRMTNELYLSQMGSVVPKYFWRDVDQFLTIGVGYCLLSGGEIASTAFSAFRNEHQLEIGIETVEAYRGKGYAFVVCSALIEYCLGNQLEPVWACRLENEGSYKLAQRLGFEPTITIPYYQLAYEEQYRC</sequence>
<proteinExistence type="predicted"/>
<dbReference type="InterPro" id="IPR000182">
    <property type="entry name" value="GNAT_dom"/>
</dbReference>
<accession>A0ABQ1YGG5</accession>
<dbReference type="Pfam" id="PF12746">
    <property type="entry name" value="GNAT_acetyltran"/>
    <property type="match status" value="1"/>
</dbReference>
<dbReference type="EMBL" id="BMFT01000001">
    <property type="protein sequence ID" value="GGH23542.1"/>
    <property type="molecule type" value="Genomic_DNA"/>
</dbReference>
<dbReference type="RefSeq" id="WP_188538738.1">
    <property type="nucleotide sequence ID" value="NZ_BMFT01000001.1"/>
</dbReference>
<evidence type="ECO:0000313" key="3">
    <source>
        <dbReference type="Proteomes" id="UP000659344"/>
    </source>
</evidence>
<protein>
    <submittedName>
        <fullName evidence="2">Acetyltransferase</fullName>
    </submittedName>
</protein>
<dbReference type="PANTHER" id="PTHR31143:SF2">
    <property type="entry name" value="FR47-LIKE DOMAIN-CONTAINING PROTEIN-RELATED"/>
    <property type="match status" value="1"/>
</dbReference>
<name>A0ABQ1YGG5_9BACL</name>
<evidence type="ECO:0000259" key="1">
    <source>
        <dbReference type="PROSITE" id="PS51186"/>
    </source>
</evidence>
<comment type="caution">
    <text evidence="2">The sequence shown here is derived from an EMBL/GenBank/DDBJ whole genome shotgun (WGS) entry which is preliminary data.</text>
</comment>
<dbReference type="InterPro" id="IPR016181">
    <property type="entry name" value="Acyl_CoA_acyltransferase"/>
</dbReference>
<evidence type="ECO:0000313" key="2">
    <source>
        <dbReference type="EMBL" id="GGH23542.1"/>
    </source>
</evidence>
<dbReference type="Proteomes" id="UP000659344">
    <property type="component" value="Unassembled WGS sequence"/>
</dbReference>
<dbReference type="InterPro" id="IPR027365">
    <property type="entry name" value="GNAT_acetyltra_YdfB-like"/>
</dbReference>
<dbReference type="SUPFAM" id="SSF55729">
    <property type="entry name" value="Acyl-CoA N-acyltransferases (Nat)"/>
    <property type="match status" value="1"/>
</dbReference>
<dbReference type="PROSITE" id="PS51186">
    <property type="entry name" value="GNAT"/>
    <property type="match status" value="1"/>
</dbReference>
<feature type="domain" description="N-acetyltransferase" evidence="1">
    <location>
        <begin position="128"/>
        <end position="270"/>
    </location>
</feature>
<organism evidence="2 3">
    <name type="scientific">Paenibacillus segetis</name>
    <dbReference type="NCBI Taxonomy" id="1325360"/>
    <lineage>
        <taxon>Bacteria</taxon>
        <taxon>Bacillati</taxon>
        <taxon>Bacillota</taxon>
        <taxon>Bacilli</taxon>
        <taxon>Bacillales</taxon>
        <taxon>Paenibacillaceae</taxon>
        <taxon>Paenibacillus</taxon>
    </lineage>
</organism>
<reference evidence="3" key="1">
    <citation type="journal article" date="2019" name="Int. J. Syst. Evol. Microbiol.">
        <title>The Global Catalogue of Microorganisms (GCM) 10K type strain sequencing project: providing services to taxonomists for standard genome sequencing and annotation.</title>
        <authorList>
            <consortium name="The Broad Institute Genomics Platform"/>
            <consortium name="The Broad Institute Genome Sequencing Center for Infectious Disease"/>
            <person name="Wu L."/>
            <person name="Ma J."/>
        </authorList>
    </citation>
    <scope>NUCLEOTIDE SEQUENCE [LARGE SCALE GENOMIC DNA]</scope>
    <source>
        <strain evidence="3">CGMCC 1.12769</strain>
    </source>
</reference>
<keyword evidence="3" id="KW-1185">Reference proteome</keyword>
<gene>
    <name evidence="2" type="ORF">GCM10008013_22730</name>
</gene>
<dbReference type="Gene3D" id="3.40.630.30">
    <property type="match status" value="1"/>
</dbReference>
<dbReference type="PANTHER" id="PTHR31143">
    <property type="match status" value="1"/>
</dbReference>